<dbReference type="GO" id="GO:0003824">
    <property type="term" value="F:catalytic activity"/>
    <property type="evidence" value="ECO:0007669"/>
    <property type="project" value="InterPro"/>
</dbReference>
<dbReference type="SFLD" id="SFLDS00029">
    <property type="entry name" value="Radical_SAM"/>
    <property type="match status" value="1"/>
</dbReference>
<dbReference type="SUPFAM" id="SSF102114">
    <property type="entry name" value="Radical SAM enzymes"/>
    <property type="match status" value="1"/>
</dbReference>
<dbReference type="Pfam" id="PF04055">
    <property type="entry name" value="Radical_SAM"/>
    <property type="match status" value="1"/>
</dbReference>
<accession>A0A518CZ77</accession>
<evidence type="ECO:0000256" key="2">
    <source>
        <dbReference type="ARBA" id="ARBA00023004"/>
    </source>
</evidence>
<sequence length="351" mass="38252">MTTSGGESATNAAAPLPWDDAPDPWDEAEGRWLSDPPSRRPRVWRERAKSIVTRNDSPDIPFRFGANAYRGCAHACAYCYARPTHEYLDLDPDGDFEHELVVKENAAELLSLELTSSRFDGEVLCLSGATDPYQPLEASLRLTRRMLEVCLARGRAVLLFTKAALVQRDADVLARLAAGPGVQVYLSIPFADDATARALEPAAPSPSARFRAMRALTEAGVPTGLSISPVVPGLNDRQLDDLLARTAAAGGTRAFASLLRLPGPVRAIFERRLRERLPSAADRVLAALAASGADRTGRAAFGERMAGSGVRWELVRSMFETFARRHGVIADERPEPALPPVRRTRQGRLFD</sequence>
<feature type="region of interest" description="Disordered" evidence="4">
    <location>
        <begin position="1"/>
        <end position="39"/>
    </location>
</feature>
<keyword evidence="3" id="KW-0411">Iron-sulfur</keyword>
<dbReference type="Proteomes" id="UP000319342">
    <property type="component" value="Chromosome"/>
</dbReference>
<evidence type="ECO:0000256" key="4">
    <source>
        <dbReference type="SAM" id="MobiDB-lite"/>
    </source>
</evidence>
<feature type="domain" description="Elp3/MiaA/NifB-like radical SAM core" evidence="5">
    <location>
        <begin position="62"/>
        <end position="289"/>
    </location>
</feature>
<dbReference type="PANTHER" id="PTHR43432">
    <property type="entry name" value="SLR0285 PROTEIN"/>
    <property type="match status" value="1"/>
</dbReference>
<evidence type="ECO:0000313" key="6">
    <source>
        <dbReference type="EMBL" id="QDU84495.1"/>
    </source>
</evidence>
<dbReference type="SFLD" id="SFLDG01084">
    <property type="entry name" value="Uncharacterised_Radical_SAM_Su"/>
    <property type="match status" value="1"/>
</dbReference>
<dbReference type="InterPro" id="IPR007197">
    <property type="entry name" value="rSAM"/>
</dbReference>
<reference evidence="6 7" key="1">
    <citation type="submission" date="2019-02" db="EMBL/GenBank/DDBJ databases">
        <title>Deep-cultivation of Planctomycetes and their phenomic and genomic characterization uncovers novel biology.</title>
        <authorList>
            <person name="Wiegand S."/>
            <person name="Jogler M."/>
            <person name="Boedeker C."/>
            <person name="Pinto D."/>
            <person name="Vollmers J."/>
            <person name="Rivas-Marin E."/>
            <person name="Kohn T."/>
            <person name="Peeters S.H."/>
            <person name="Heuer A."/>
            <person name="Rast P."/>
            <person name="Oberbeckmann S."/>
            <person name="Bunk B."/>
            <person name="Jeske O."/>
            <person name="Meyerdierks A."/>
            <person name="Storesund J.E."/>
            <person name="Kallscheuer N."/>
            <person name="Luecker S."/>
            <person name="Lage O.M."/>
            <person name="Pohl T."/>
            <person name="Merkel B.J."/>
            <person name="Hornburger P."/>
            <person name="Mueller R.-W."/>
            <person name="Bruemmer F."/>
            <person name="Labrenz M."/>
            <person name="Spormann A.M."/>
            <person name="Op den Camp H."/>
            <person name="Overmann J."/>
            <person name="Amann R."/>
            <person name="Jetten M.S.M."/>
            <person name="Mascher T."/>
            <person name="Medema M.H."/>
            <person name="Devos D.P."/>
            <person name="Kaster A.-K."/>
            <person name="Ovreas L."/>
            <person name="Rohde M."/>
            <person name="Galperin M.Y."/>
            <person name="Jogler C."/>
        </authorList>
    </citation>
    <scope>NUCLEOTIDE SEQUENCE [LARGE SCALE GENOMIC DNA]</scope>
    <source>
        <strain evidence="6 7">Pla163</strain>
    </source>
</reference>
<organism evidence="6 7">
    <name type="scientific">Rohdeia mirabilis</name>
    <dbReference type="NCBI Taxonomy" id="2528008"/>
    <lineage>
        <taxon>Bacteria</taxon>
        <taxon>Pseudomonadati</taxon>
        <taxon>Planctomycetota</taxon>
        <taxon>Planctomycetia</taxon>
        <taxon>Planctomycetia incertae sedis</taxon>
        <taxon>Rohdeia</taxon>
    </lineage>
</organism>
<dbReference type="InterPro" id="IPR058240">
    <property type="entry name" value="rSAM_sf"/>
</dbReference>
<dbReference type="RefSeq" id="WP_419186438.1">
    <property type="nucleotide sequence ID" value="NZ_CP036290.1"/>
</dbReference>
<evidence type="ECO:0000259" key="5">
    <source>
        <dbReference type="SMART" id="SM00729"/>
    </source>
</evidence>
<dbReference type="GO" id="GO:0046872">
    <property type="term" value="F:metal ion binding"/>
    <property type="evidence" value="ECO:0007669"/>
    <property type="project" value="UniProtKB-KW"/>
</dbReference>
<evidence type="ECO:0000256" key="1">
    <source>
        <dbReference type="ARBA" id="ARBA00022723"/>
    </source>
</evidence>
<dbReference type="AlphaFoldDB" id="A0A518CZ77"/>
<dbReference type="InterPro" id="IPR040086">
    <property type="entry name" value="MJ0683-like"/>
</dbReference>
<proteinExistence type="predicted"/>
<keyword evidence="2" id="KW-0408">Iron</keyword>
<evidence type="ECO:0000256" key="3">
    <source>
        <dbReference type="ARBA" id="ARBA00023014"/>
    </source>
</evidence>
<dbReference type="InterPro" id="IPR006638">
    <property type="entry name" value="Elp3/MiaA/NifB-like_rSAM"/>
</dbReference>
<dbReference type="SMART" id="SM00729">
    <property type="entry name" value="Elp3"/>
    <property type="match status" value="1"/>
</dbReference>
<gene>
    <name evidence="6" type="ORF">Pla163_16050</name>
</gene>
<keyword evidence="7" id="KW-1185">Reference proteome</keyword>
<keyword evidence="1" id="KW-0479">Metal-binding</keyword>
<dbReference type="PANTHER" id="PTHR43432:SF3">
    <property type="entry name" value="SLR0285 PROTEIN"/>
    <property type="match status" value="1"/>
</dbReference>
<feature type="compositionally biased region" description="Polar residues" evidence="4">
    <location>
        <begin position="1"/>
        <end position="11"/>
    </location>
</feature>
<dbReference type="EMBL" id="CP036290">
    <property type="protein sequence ID" value="QDU84495.1"/>
    <property type="molecule type" value="Genomic_DNA"/>
</dbReference>
<dbReference type="GO" id="GO:0051536">
    <property type="term" value="F:iron-sulfur cluster binding"/>
    <property type="evidence" value="ECO:0007669"/>
    <property type="project" value="UniProtKB-KW"/>
</dbReference>
<dbReference type="Gene3D" id="3.80.30.30">
    <property type="match status" value="1"/>
</dbReference>
<evidence type="ECO:0000313" key="7">
    <source>
        <dbReference type="Proteomes" id="UP000319342"/>
    </source>
</evidence>
<name>A0A518CZ77_9BACT</name>
<protein>
    <submittedName>
        <fullName evidence="6">Radical SAM superfamily protein</fullName>
    </submittedName>
</protein>
<dbReference type="CDD" id="cd01335">
    <property type="entry name" value="Radical_SAM"/>
    <property type="match status" value="1"/>
</dbReference>